<accession>A0A1C2JCN2</accession>
<gene>
    <name evidence="1" type="ORF">A6M23_11495</name>
</gene>
<dbReference type="EMBL" id="LWRY01000131">
    <property type="protein sequence ID" value="OCX71559.1"/>
    <property type="molecule type" value="Genomic_DNA"/>
</dbReference>
<dbReference type="Proteomes" id="UP000095008">
    <property type="component" value="Unassembled WGS sequence"/>
</dbReference>
<comment type="caution">
    <text evidence="1">The sequence shown here is derived from an EMBL/GenBank/DDBJ whole genome shotgun (WGS) entry which is preliminary data.</text>
</comment>
<dbReference type="RefSeq" id="WP_065973962.1">
    <property type="nucleotide sequence ID" value="NZ_LWRY01000131.1"/>
</dbReference>
<reference evidence="1" key="1">
    <citation type="journal article" date="2016" name="Int. J. Mol. Sci.">
        <title>Comparative genomics of the extreme acidophile Acidithiobacillus thiooxidans reveals intraspecific divergence and niche adaptation.</title>
        <authorList>
            <person name="Zhang X."/>
            <person name="Feng X."/>
            <person name="Tao J."/>
            <person name="Ma L."/>
            <person name="Xiao Y."/>
            <person name="Liang Y."/>
            <person name="Liu X."/>
            <person name="Yin H."/>
        </authorList>
    </citation>
    <scope>NUCLEOTIDE SEQUENCE [LARGE SCALE GENOMIC DNA]</scope>
    <source>
        <strain evidence="1">DXS-W</strain>
    </source>
</reference>
<keyword evidence="2" id="KW-1185">Reference proteome</keyword>
<evidence type="ECO:0000313" key="1">
    <source>
        <dbReference type="EMBL" id="OCX71559.1"/>
    </source>
</evidence>
<dbReference type="AlphaFoldDB" id="A0A1C2JCN2"/>
<protein>
    <submittedName>
        <fullName evidence="1">Uncharacterized protein</fullName>
    </submittedName>
</protein>
<organism evidence="1 2">
    <name type="scientific">Acidithiobacillus thiooxidans</name>
    <name type="common">Thiobacillus thiooxidans</name>
    <dbReference type="NCBI Taxonomy" id="930"/>
    <lineage>
        <taxon>Bacteria</taxon>
        <taxon>Pseudomonadati</taxon>
        <taxon>Pseudomonadota</taxon>
        <taxon>Acidithiobacillia</taxon>
        <taxon>Acidithiobacillales</taxon>
        <taxon>Acidithiobacillaceae</taxon>
        <taxon>Acidithiobacillus</taxon>
    </lineage>
</organism>
<evidence type="ECO:0000313" key="2">
    <source>
        <dbReference type="Proteomes" id="UP000095008"/>
    </source>
</evidence>
<proteinExistence type="predicted"/>
<name>A0A1C2JCN2_ACITH</name>
<sequence length="107" mass="11878">MDRLTELINDGPDTRYTMKSVVLSRYEDIDTARKLMRTWNDIADALGFEGRGKDVAGCFTRVAAGIKKGKLMVPVKKQKTSTGRGLNIHERPISKSGIINLDDPANQ</sequence>